<dbReference type="PANTHER" id="PTHR44170:SF6">
    <property type="entry name" value="CONTACTIN"/>
    <property type="match status" value="1"/>
</dbReference>
<accession>A0AAV6U0R7</accession>
<keyword evidence="2" id="KW-1015">Disulfide bond</keyword>
<dbReference type="CDD" id="cd00063">
    <property type="entry name" value="FN3"/>
    <property type="match status" value="1"/>
</dbReference>
<dbReference type="InterPro" id="IPR013783">
    <property type="entry name" value="Ig-like_fold"/>
</dbReference>
<dbReference type="Pfam" id="PF00041">
    <property type="entry name" value="fn3"/>
    <property type="match status" value="1"/>
</dbReference>
<keyword evidence="8" id="KW-1185">Reference proteome</keyword>
<evidence type="ECO:0000256" key="2">
    <source>
        <dbReference type="ARBA" id="ARBA00023157"/>
    </source>
</evidence>
<dbReference type="GO" id="GO:0098609">
    <property type="term" value="P:cell-cell adhesion"/>
    <property type="evidence" value="ECO:0007669"/>
    <property type="project" value="TreeGrafter"/>
</dbReference>
<organism evidence="7 8">
    <name type="scientific">Oedothorax gibbosus</name>
    <dbReference type="NCBI Taxonomy" id="931172"/>
    <lineage>
        <taxon>Eukaryota</taxon>
        <taxon>Metazoa</taxon>
        <taxon>Ecdysozoa</taxon>
        <taxon>Arthropoda</taxon>
        <taxon>Chelicerata</taxon>
        <taxon>Arachnida</taxon>
        <taxon>Araneae</taxon>
        <taxon>Araneomorphae</taxon>
        <taxon>Entelegynae</taxon>
        <taxon>Araneoidea</taxon>
        <taxon>Linyphiidae</taxon>
        <taxon>Erigoninae</taxon>
        <taxon>Oedothorax</taxon>
    </lineage>
</organism>
<dbReference type="FunFam" id="2.60.40.10:FF:000032">
    <property type="entry name" value="palladin isoform X1"/>
    <property type="match status" value="1"/>
</dbReference>
<dbReference type="CDD" id="cd00096">
    <property type="entry name" value="Ig"/>
    <property type="match status" value="1"/>
</dbReference>
<name>A0AAV6U0R7_9ARAC</name>
<feature type="domain" description="Ig-like" evidence="5">
    <location>
        <begin position="41"/>
        <end position="120"/>
    </location>
</feature>
<dbReference type="SMART" id="SM00408">
    <property type="entry name" value="IGc2"/>
    <property type="match status" value="1"/>
</dbReference>
<keyword evidence="4" id="KW-0472">Membrane</keyword>
<dbReference type="InterPro" id="IPR036179">
    <property type="entry name" value="Ig-like_dom_sf"/>
</dbReference>
<evidence type="ECO:0000256" key="4">
    <source>
        <dbReference type="SAM" id="Phobius"/>
    </source>
</evidence>
<dbReference type="Proteomes" id="UP000827092">
    <property type="component" value="Unassembled WGS sequence"/>
</dbReference>
<dbReference type="InterPro" id="IPR003598">
    <property type="entry name" value="Ig_sub2"/>
</dbReference>
<keyword evidence="3" id="KW-0393">Immunoglobulin domain</keyword>
<feature type="domain" description="Fibronectin type-III" evidence="6">
    <location>
        <begin position="128"/>
        <end position="228"/>
    </location>
</feature>
<dbReference type="Pfam" id="PF07679">
    <property type="entry name" value="I-set"/>
    <property type="match status" value="1"/>
</dbReference>
<feature type="transmembrane region" description="Helical" evidence="4">
    <location>
        <begin position="249"/>
        <end position="273"/>
    </location>
</feature>
<proteinExistence type="predicted"/>
<evidence type="ECO:0000259" key="6">
    <source>
        <dbReference type="PROSITE" id="PS50853"/>
    </source>
</evidence>
<dbReference type="PANTHER" id="PTHR44170">
    <property type="entry name" value="PROTEIN SIDEKICK"/>
    <property type="match status" value="1"/>
</dbReference>
<dbReference type="InterPro" id="IPR036116">
    <property type="entry name" value="FN3_sf"/>
</dbReference>
<dbReference type="EMBL" id="JAFNEN010000772">
    <property type="protein sequence ID" value="KAG8177576.1"/>
    <property type="molecule type" value="Genomic_DNA"/>
</dbReference>
<keyword evidence="1" id="KW-0677">Repeat</keyword>
<dbReference type="InterPro" id="IPR013098">
    <property type="entry name" value="Ig_I-set"/>
</dbReference>
<dbReference type="PROSITE" id="PS50853">
    <property type="entry name" value="FN3"/>
    <property type="match status" value="1"/>
</dbReference>
<dbReference type="GO" id="GO:0009653">
    <property type="term" value="P:anatomical structure morphogenesis"/>
    <property type="evidence" value="ECO:0007669"/>
    <property type="project" value="UniProtKB-ARBA"/>
</dbReference>
<gene>
    <name evidence="7" type="ORF">JTE90_011742</name>
</gene>
<dbReference type="GO" id="GO:0030154">
    <property type="term" value="P:cell differentiation"/>
    <property type="evidence" value="ECO:0007669"/>
    <property type="project" value="UniProtKB-ARBA"/>
</dbReference>
<dbReference type="PROSITE" id="PS50835">
    <property type="entry name" value="IG_LIKE"/>
    <property type="match status" value="1"/>
</dbReference>
<evidence type="ECO:0000259" key="5">
    <source>
        <dbReference type="PROSITE" id="PS50835"/>
    </source>
</evidence>
<evidence type="ECO:0000256" key="1">
    <source>
        <dbReference type="ARBA" id="ARBA00022737"/>
    </source>
</evidence>
<dbReference type="AlphaFoldDB" id="A0AAV6U0R7"/>
<reference evidence="7 8" key="1">
    <citation type="journal article" date="2022" name="Nat. Ecol. Evol.">
        <title>A masculinizing supergene underlies an exaggerated male reproductive morph in a spider.</title>
        <authorList>
            <person name="Hendrickx F."/>
            <person name="De Corte Z."/>
            <person name="Sonet G."/>
            <person name="Van Belleghem S.M."/>
            <person name="Kostlbacher S."/>
            <person name="Vangestel C."/>
        </authorList>
    </citation>
    <scope>NUCLEOTIDE SEQUENCE [LARGE SCALE GENOMIC DNA]</scope>
    <source>
        <strain evidence="7">W744_W776</strain>
    </source>
</reference>
<dbReference type="SUPFAM" id="SSF48726">
    <property type="entry name" value="Immunoglobulin"/>
    <property type="match status" value="1"/>
</dbReference>
<evidence type="ECO:0000256" key="3">
    <source>
        <dbReference type="ARBA" id="ARBA00023319"/>
    </source>
</evidence>
<dbReference type="SUPFAM" id="SSF49265">
    <property type="entry name" value="Fibronectin type III"/>
    <property type="match status" value="1"/>
</dbReference>
<dbReference type="InterPro" id="IPR007110">
    <property type="entry name" value="Ig-like_dom"/>
</dbReference>
<protein>
    <submittedName>
        <fullName evidence="7">Uncharacterized protein</fullName>
    </submittedName>
</protein>
<dbReference type="Gene3D" id="2.60.40.10">
    <property type="entry name" value="Immunoglobulins"/>
    <property type="match status" value="2"/>
</dbReference>
<evidence type="ECO:0000313" key="7">
    <source>
        <dbReference type="EMBL" id="KAG8177576.1"/>
    </source>
</evidence>
<dbReference type="InterPro" id="IPR003599">
    <property type="entry name" value="Ig_sub"/>
</dbReference>
<comment type="caution">
    <text evidence="7">The sequence shown here is derived from an EMBL/GenBank/DDBJ whole genome shotgun (WGS) entry which is preliminary data.</text>
</comment>
<evidence type="ECO:0000313" key="8">
    <source>
        <dbReference type="Proteomes" id="UP000827092"/>
    </source>
</evidence>
<dbReference type="SMART" id="SM00409">
    <property type="entry name" value="IG"/>
    <property type="match status" value="1"/>
</dbReference>
<keyword evidence="4" id="KW-0812">Transmembrane</keyword>
<keyword evidence="4" id="KW-1133">Transmembrane helix</keyword>
<dbReference type="InterPro" id="IPR003961">
    <property type="entry name" value="FN3_dom"/>
</dbReference>
<dbReference type="GO" id="GO:0016020">
    <property type="term" value="C:membrane"/>
    <property type="evidence" value="ECO:0007669"/>
    <property type="project" value="UniProtKB-SubCell"/>
</dbReference>
<sequence length="330" mass="36848">MAPFEYFRFLIFNVLSISLTITNIIDVSKAKKDAKIKILSPLAPEIVADAGTDLVMPCNVSGNPTPRISWLKNGQLLSLNSSYDHPIKDREGLLFHPLLYSDTGNYTCFVSNIYDVKELNTQLFVKTPPSKLTNVTVHPTTVVATVRWHVENDGGYPIINFTLLYKASNANVSDSWHIPQPAHISPAMRQFFIYQLKPATNYSFKLWATNKLGPGEVVTIQAATCQPTDIPEVFGKMLADVENFGASKWLILVGLASVGVITISVISFCFMYHDDNHNDFAEVNVPRIIANPGFEIDLEQCYLMDHADFNDNIEKPVRLNNNTVILPSQV</sequence>
<dbReference type="SMART" id="SM00060">
    <property type="entry name" value="FN3"/>
    <property type="match status" value="1"/>
</dbReference>